<organism evidence="1 2">
    <name type="scientific">Hemiselmis andersenii</name>
    <name type="common">Cryptophyte alga</name>
    <dbReference type="NCBI Taxonomy" id="464988"/>
    <lineage>
        <taxon>Eukaryota</taxon>
        <taxon>Cryptophyceae</taxon>
        <taxon>Cryptomonadales</taxon>
        <taxon>Hemiselmidaceae</taxon>
        <taxon>Hemiselmis</taxon>
    </lineage>
</organism>
<keyword evidence="1" id="KW-0542">Nucleomorph</keyword>
<name>A9BL11_HEMAN</name>
<dbReference type="AlphaFoldDB" id="A9BL11"/>
<accession>A9BL11</accession>
<gene>
    <name evidence="1" type="ORF">HAN_3g384</name>
</gene>
<dbReference type="GeneID" id="5739434"/>
<dbReference type="RefSeq" id="XP_001712519.1">
    <property type="nucleotide sequence ID" value="XM_001712467.1"/>
</dbReference>
<reference evidence="1 2" key="1">
    <citation type="journal article" date="2007" name="Proc. Natl. Acad. Sci. U.S.A.">
        <title>Nucleomorph genome of Hemiselmis andersenii reveals complete intron loss and compaction as a driver of protein structure and function.</title>
        <authorList>
            <person name="Lane C.E."/>
            <person name="van den Heuvel K."/>
            <person name="Kozera C."/>
            <person name="Curtis B.A."/>
            <person name="Parsons B.J."/>
            <person name="Bowman S."/>
            <person name="Archibald J.M."/>
        </authorList>
    </citation>
    <scope>NUCLEOTIDE SEQUENCE [LARGE SCALE GENOMIC DNA]</scope>
    <source>
        <strain evidence="1 2">CCMP644</strain>
    </source>
</reference>
<evidence type="ECO:0000313" key="1">
    <source>
        <dbReference type="EMBL" id="ABW98194.1"/>
    </source>
</evidence>
<protein>
    <submittedName>
        <fullName evidence="1">Uncharacterized protein</fullName>
    </submittedName>
</protein>
<geneLocation type="nucleomorph" evidence="1"/>
<dbReference type="Proteomes" id="UP000243127">
    <property type="component" value="Nucleomorph 3"/>
</dbReference>
<evidence type="ECO:0000313" key="2">
    <source>
        <dbReference type="Proteomes" id="UP000243127"/>
    </source>
</evidence>
<proteinExistence type="predicted"/>
<dbReference type="EMBL" id="CP000883">
    <property type="protein sequence ID" value="ABW98194.1"/>
    <property type="molecule type" value="Genomic_DNA"/>
</dbReference>
<sequence length="1040" mass="126733">MSFWWKSNTGFNLALKKICEKKLLFPDFFQIFTRGLKAFFIFRNIFYHKKIVFNFPVYLLKFFLKVFSTFNSNNLPLKTGGTHFKLNRILDFILKTDFKKNFENPIENVFKSGKIKKNFTENFSCFLFFNSKIFLKSKKTEKIKFNNVLIRLRNFKKKGIYPNLIFFFLEKMFQSSSKIFNFKIDLLFFSKKYIFRIFKPRFFMKEIVFLKLFKHFFFWLDNKWNQKRLFAFSILEKFLIQEWKKKKIWLKKKKKFYCKIKSNKLLFSLKNTRLFRNFQKSPSSKRCEKICIEKLALLLRDFFFLIRKKSQSFFKKIINKKQFCKKIFFFVFWKINGFHYKNEDSLFKIKLNLKRLFFFHEFFSWSPNFFSLFTQNKIFKILNQKNLRLKFENYNRLSWNFKKFFINLNNKYLHLKSLKIIHEKEIKTQENFFENYLHLVSDFKNLEKNFSEPREFFHNFLPFFFLDLIKDFSLLEKFNYSKKPYLKVFNSLIWKICKNKKIFFYRNLSSFILNLSGSELKKFIFNFSPEDLQKNKNEMVESAKIFLKKSKKSKNYLRKQTFSFLFGIVSRILPLVKNQLIYSLKKNTFENPTTNVLETINMFKTYFSNNFDEELSFEKNSKIIQNHWIFLSISRILINNSKKEKKFWFLYWEFISFEFSKFCAHPFLFFSRIFEEICFKLENLVVEKNSNNKKSFQYKSFSLMNFFLVSFNKKIFFEKFELNLKKTNVIENQTFHFNKKKNFKFSICKNEKERKKTLVDFYSKIFFNLSCTGIREINMAYVSALIKLACSHQDISEKFFKFLIFCLSKFSENEILSEIIISFGELCIIFPNKFSEHFKEICYIFSYKNHKQGKNILNFFFYGIFRGFLKPKRECFDLIFKSSDKNLVFFRLKKNFLKQLLLTQKNSKTTLCFELVSILIKIENSPEIIFKIFLGGLEGFFRELTKKENLLEKFLFLFKIVKKKTDQKKILFIISTFFHNENEIKKINLFFSKNSFLFLDVKIKDEIISAFFKKTGNYNLRKNLIKSLSHLVLVKAPFKI</sequence>